<protein>
    <recommendedName>
        <fullName evidence="4">Alpha/beta hydrolase</fullName>
    </recommendedName>
</protein>
<sequence>MTERAGDSGAKAAFRRRVFYIPGYDPIHPRRYRELYRKEGADQARISGYALDLKPKTTKGPYGWHVTATMDGRAAEADVEVLVWSDIVRDTMSQSIPGTYLQLVRTAWAYIGSGALFRLMRLRKGPIIAALYPIFALLAQLGLAVVAGHLAGLALAALAGLIPVGGDGSSRIGARMMLRDGAYLLALFAVAALVLRWFRAKDGRFFAYYLMHDYAYSAQFGGANPPELEARMAEFGAAVRAALDGDWDEVLVIGHSSGAHLGVSILADLIRAGLPAAPAGGRRPALAFLSLGQVVPMVSFLPRADRLRADLHFLAARDELTWVDVTAPGDGCAFALCDPVAVSGVAPAGQKWPLVISAAFTQTLSPERWAELRWRFFRLHFQYLCAFDRVRDYDYFQITAGPVSLAERFRGRPPSKSRIDRAVNLHVGMAA</sequence>
<evidence type="ECO:0000313" key="3">
    <source>
        <dbReference type="Proteomes" id="UP000309450"/>
    </source>
</evidence>
<dbReference type="AlphaFoldDB" id="A0A4S3MJF2"/>
<name>A0A4S3MJF2_9RHOB</name>
<reference evidence="2 3" key="1">
    <citation type="submission" date="2019-04" db="EMBL/GenBank/DDBJ databases">
        <title>Draft genome sequence of Gemmobacter aestuarii sp. nov.</title>
        <authorList>
            <person name="Hameed A."/>
            <person name="Lin S.-Y."/>
            <person name="Shahina M."/>
            <person name="Lai W.-A."/>
            <person name="Young C.-C."/>
        </authorList>
    </citation>
    <scope>NUCLEOTIDE SEQUENCE [LARGE SCALE GENOMIC DNA]</scope>
    <source>
        <strain evidence="2 3">CC-PW-75</strain>
    </source>
</reference>
<dbReference type="EMBL" id="SSND01000006">
    <property type="protein sequence ID" value="THD81219.1"/>
    <property type="molecule type" value="Genomic_DNA"/>
</dbReference>
<feature type="transmembrane region" description="Helical" evidence="1">
    <location>
        <begin position="181"/>
        <end position="198"/>
    </location>
</feature>
<keyword evidence="3" id="KW-1185">Reference proteome</keyword>
<evidence type="ECO:0000313" key="2">
    <source>
        <dbReference type="EMBL" id="THD81219.1"/>
    </source>
</evidence>
<gene>
    <name evidence="2" type="ORF">E7811_17275</name>
</gene>
<proteinExistence type="predicted"/>
<feature type="transmembrane region" description="Helical" evidence="1">
    <location>
        <begin position="128"/>
        <end position="161"/>
    </location>
</feature>
<dbReference type="RefSeq" id="WP_136395932.1">
    <property type="nucleotide sequence ID" value="NZ_SSND01000006.1"/>
</dbReference>
<evidence type="ECO:0000256" key="1">
    <source>
        <dbReference type="SAM" id="Phobius"/>
    </source>
</evidence>
<organism evidence="2 3">
    <name type="scientific">Aliigemmobacter aestuarii</name>
    <dbReference type="NCBI Taxonomy" id="1445661"/>
    <lineage>
        <taxon>Bacteria</taxon>
        <taxon>Pseudomonadati</taxon>
        <taxon>Pseudomonadota</taxon>
        <taxon>Alphaproteobacteria</taxon>
        <taxon>Rhodobacterales</taxon>
        <taxon>Paracoccaceae</taxon>
        <taxon>Aliigemmobacter</taxon>
    </lineage>
</organism>
<evidence type="ECO:0008006" key="4">
    <source>
        <dbReference type="Google" id="ProtNLM"/>
    </source>
</evidence>
<dbReference type="Proteomes" id="UP000309450">
    <property type="component" value="Unassembled WGS sequence"/>
</dbReference>
<keyword evidence="1" id="KW-0472">Membrane</keyword>
<accession>A0A4S3MJF2</accession>
<comment type="caution">
    <text evidence="2">The sequence shown here is derived from an EMBL/GenBank/DDBJ whole genome shotgun (WGS) entry which is preliminary data.</text>
</comment>
<keyword evidence="1" id="KW-1133">Transmembrane helix</keyword>
<keyword evidence="1" id="KW-0812">Transmembrane</keyword>
<dbReference type="OrthoDB" id="7257484at2"/>